<sequence>MVTYLRTSSSFDRLNILRILLARLGPRMRGFSSSVRPGSSCSPFLTITKFRTDRSGDTTQPRTDFRRRSPFLRPWPLKPWSPGVIRRRTRLLVRTPCFMAKPCLSWPPAIFRT</sequence>
<organism evidence="1 2">
    <name type="scientific">Volvox africanus</name>
    <dbReference type="NCBI Taxonomy" id="51714"/>
    <lineage>
        <taxon>Eukaryota</taxon>
        <taxon>Viridiplantae</taxon>
        <taxon>Chlorophyta</taxon>
        <taxon>core chlorophytes</taxon>
        <taxon>Chlorophyceae</taxon>
        <taxon>CS clade</taxon>
        <taxon>Chlamydomonadales</taxon>
        <taxon>Volvocaceae</taxon>
        <taxon>Volvox</taxon>
    </lineage>
</organism>
<protein>
    <submittedName>
        <fullName evidence="1">Uncharacterized protein</fullName>
    </submittedName>
</protein>
<evidence type="ECO:0000313" key="2">
    <source>
        <dbReference type="Proteomes" id="UP000747399"/>
    </source>
</evidence>
<reference evidence="1" key="1">
    <citation type="journal article" date="2021" name="Proc. Natl. Acad. Sci. U.S.A.">
        <title>Three genomes in the algal genus Volvox reveal the fate of a haploid sex-determining region after a transition to homothallism.</title>
        <authorList>
            <person name="Yamamoto K."/>
            <person name="Hamaji T."/>
            <person name="Kawai-Toyooka H."/>
            <person name="Matsuzaki R."/>
            <person name="Takahashi F."/>
            <person name="Nishimura Y."/>
            <person name="Kawachi M."/>
            <person name="Noguchi H."/>
            <person name="Minakuchi Y."/>
            <person name="Umen J.G."/>
            <person name="Toyoda A."/>
            <person name="Nozaki H."/>
        </authorList>
    </citation>
    <scope>NUCLEOTIDE SEQUENCE</scope>
    <source>
        <strain evidence="1">NIES-3780</strain>
    </source>
</reference>
<evidence type="ECO:0000313" key="1">
    <source>
        <dbReference type="EMBL" id="GIL56630.1"/>
    </source>
</evidence>
<name>A0A8J4F278_9CHLO</name>
<dbReference type="AlphaFoldDB" id="A0A8J4F278"/>
<dbReference type="EMBL" id="BNCO01000025">
    <property type="protein sequence ID" value="GIL56630.1"/>
    <property type="molecule type" value="Genomic_DNA"/>
</dbReference>
<keyword evidence="2" id="KW-1185">Reference proteome</keyword>
<accession>A0A8J4F278</accession>
<comment type="caution">
    <text evidence="1">The sequence shown here is derived from an EMBL/GenBank/DDBJ whole genome shotgun (WGS) entry which is preliminary data.</text>
</comment>
<proteinExistence type="predicted"/>
<dbReference type="Proteomes" id="UP000747399">
    <property type="component" value="Unassembled WGS sequence"/>
</dbReference>
<gene>
    <name evidence="1" type="ORF">Vafri_11969</name>
</gene>